<reference evidence="12 13" key="1">
    <citation type="submission" date="2016-06" db="EMBL/GenBank/DDBJ databases">
        <title>Genome sequence of endosymbiont of Candidatus Endolucinida thiodiazotropha.</title>
        <authorList>
            <person name="Poehlein A."/>
            <person name="Koenig S."/>
            <person name="Heiden S.E."/>
            <person name="Thuermer A."/>
            <person name="Voget S."/>
            <person name="Daniel R."/>
            <person name="Markert S."/>
            <person name="Gros O."/>
            <person name="Schweder T."/>
        </authorList>
    </citation>
    <scope>NUCLEOTIDE SEQUENCE [LARGE SCALE GENOMIC DNA]</scope>
    <source>
        <strain evidence="12 13">COS</strain>
    </source>
</reference>
<proteinExistence type="predicted"/>
<evidence type="ECO:0000256" key="10">
    <source>
        <dbReference type="SAM" id="SignalP"/>
    </source>
</evidence>
<keyword evidence="7 9" id="KW-0472">Membrane</keyword>
<feature type="binding site" description="covalent" evidence="8">
    <location>
        <position position="50"/>
    </location>
    <ligand>
        <name>heme c</name>
        <dbReference type="ChEBI" id="CHEBI:61717"/>
    </ligand>
</feature>
<dbReference type="InterPro" id="IPR002326">
    <property type="entry name" value="Cyt_c1"/>
</dbReference>
<dbReference type="PANTHER" id="PTHR10266:SF3">
    <property type="entry name" value="CYTOCHROME C1, HEME PROTEIN, MITOCHONDRIAL"/>
    <property type="match status" value="1"/>
</dbReference>
<evidence type="ECO:0000259" key="11">
    <source>
        <dbReference type="PROSITE" id="PS51007"/>
    </source>
</evidence>
<dbReference type="EMBL" id="MARB01000012">
    <property type="protein sequence ID" value="ODJ87330.1"/>
    <property type="molecule type" value="Genomic_DNA"/>
</dbReference>
<evidence type="ECO:0000256" key="4">
    <source>
        <dbReference type="ARBA" id="ARBA00022723"/>
    </source>
</evidence>
<gene>
    <name evidence="12" type="primary">petC</name>
    <name evidence="12" type="ORF">CODIS_23050</name>
</gene>
<protein>
    <submittedName>
        <fullName evidence="12">Cytochrome c1</fullName>
    </submittedName>
</protein>
<dbReference type="GO" id="GO:0046872">
    <property type="term" value="F:metal ion binding"/>
    <property type="evidence" value="ECO:0007669"/>
    <property type="project" value="UniProtKB-KW"/>
</dbReference>
<accession>A0A7Z0VKN0</accession>
<feature type="signal peptide" evidence="10">
    <location>
        <begin position="1"/>
        <end position="19"/>
    </location>
</feature>
<dbReference type="InterPro" id="IPR036909">
    <property type="entry name" value="Cyt_c-like_dom_sf"/>
</dbReference>
<dbReference type="GO" id="GO:0020037">
    <property type="term" value="F:heme binding"/>
    <property type="evidence" value="ECO:0007669"/>
    <property type="project" value="InterPro"/>
</dbReference>
<dbReference type="Proteomes" id="UP000094769">
    <property type="component" value="Unassembled WGS sequence"/>
</dbReference>
<comment type="subcellular location">
    <subcellularLocation>
        <location evidence="1">Membrane</location>
    </subcellularLocation>
</comment>
<dbReference type="Pfam" id="PF02167">
    <property type="entry name" value="Cytochrom_C1"/>
    <property type="match status" value="1"/>
</dbReference>
<dbReference type="GO" id="GO:0016020">
    <property type="term" value="C:membrane"/>
    <property type="evidence" value="ECO:0007669"/>
    <property type="project" value="UniProtKB-SubCell"/>
</dbReference>
<dbReference type="RefSeq" id="WP_069124898.1">
    <property type="nucleotide sequence ID" value="NZ_MARB01000012.1"/>
</dbReference>
<evidence type="ECO:0000256" key="6">
    <source>
        <dbReference type="ARBA" id="ARBA00023004"/>
    </source>
</evidence>
<comment type="cofactor">
    <cofactor evidence="8">
        <name>heme c</name>
        <dbReference type="ChEBI" id="CHEBI:61717"/>
    </cofactor>
    <text evidence="8">Binds 1 heme c group covalently per subunit.</text>
</comment>
<feature type="chain" id="PRO_5031341262" evidence="10">
    <location>
        <begin position="20"/>
        <end position="246"/>
    </location>
</feature>
<keyword evidence="6 8" id="KW-0408">Iron</keyword>
<evidence type="ECO:0000256" key="5">
    <source>
        <dbReference type="ARBA" id="ARBA00022989"/>
    </source>
</evidence>
<evidence type="ECO:0000256" key="3">
    <source>
        <dbReference type="ARBA" id="ARBA00022692"/>
    </source>
</evidence>
<dbReference type="InterPro" id="IPR009056">
    <property type="entry name" value="Cyt_c-like_dom"/>
</dbReference>
<evidence type="ECO:0000256" key="7">
    <source>
        <dbReference type="ARBA" id="ARBA00023136"/>
    </source>
</evidence>
<keyword evidence="2 8" id="KW-0349">Heme</keyword>
<keyword evidence="4 8" id="KW-0479">Metal-binding</keyword>
<dbReference type="Gene3D" id="1.20.5.100">
    <property type="entry name" value="Cytochrome c1, transmembrane anchor, C-terminal"/>
    <property type="match status" value="1"/>
</dbReference>
<sequence>MKKLIVALLLAAAPILGLAAGGGAHLDDADIDLGDQASLQRGAKYFVNYCLSCHSAHFQRYNRTAKDLGLTETEVIENLMFTTDKIGDTMKIAMTAEQGTEWFGSPPPDLSVIARARGVDWLYTYLRSFYLDEKRPFGVNNIVFPDVGMPHVLWELQGAQKAVFKLEKDAAGNDVERFDHFEPVSEGLLSAEEYDQVVRDLTAFMSYIGEPIQMERKRLGVWVLLFIAVFFVLAYMLKKEYWKDVH</sequence>
<dbReference type="Gene3D" id="1.10.760.10">
    <property type="entry name" value="Cytochrome c-like domain"/>
    <property type="match status" value="1"/>
</dbReference>
<organism evidence="12 13">
    <name type="scientific">Candidatus Thiodiazotropha endolucinida</name>
    <dbReference type="NCBI Taxonomy" id="1655433"/>
    <lineage>
        <taxon>Bacteria</taxon>
        <taxon>Pseudomonadati</taxon>
        <taxon>Pseudomonadota</taxon>
        <taxon>Gammaproteobacteria</taxon>
        <taxon>Chromatiales</taxon>
        <taxon>Sedimenticolaceae</taxon>
        <taxon>Candidatus Thiodiazotropha</taxon>
    </lineage>
</organism>
<evidence type="ECO:0000256" key="8">
    <source>
        <dbReference type="PIRSR" id="PIRSR602326-1"/>
    </source>
</evidence>
<evidence type="ECO:0000313" key="12">
    <source>
        <dbReference type="EMBL" id="ODJ87330.1"/>
    </source>
</evidence>
<evidence type="ECO:0000256" key="9">
    <source>
        <dbReference type="SAM" id="Phobius"/>
    </source>
</evidence>
<name>A0A7Z0VKN0_9GAMM</name>
<keyword evidence="5 9" id="KW-1133">Transmembrane helix</keyword>
<evidence type="ECO:0000256" key="1">
    <source>
        <dbReference type="ARBA" id="ARBA00004370"/>
    </source>
</evidence>
<dbReference type="PANTHER" id="PTHR10266">
    <property type="entry name" value="CYTOCHROME C1"/>
    <property type="match status" value="1"/>
</dbReference>
<feature type="transmembrane region" description="Helical" evidence="9">
    <location>
        <begin position="219"/>
        <end position="237"/>
    </location>
</feature>
<feature type="binding site" description="covalent" evidence="8">
    <location>
        <position position="53"/>
    </location>
    <ligand>
        <name>heme c</name>
        <dbReference type="ChEBI" id="CHEBI:61717"/>
    </ligand>
</feature>
<dbReference type="SUPFAM" id="SSF46626">
    <property type="entry name" value="Cytochrome c"/>
    <property type="match status" value="1"/>
</dbReference>
<evidence type="ECO:0000256" key="2">
    <source>
        <dbReference type="ARBA" id="ARBA00022617"/>
    </source>
</evidence>
<keyword evidence="13" id="KW-1185">Reference proteome</keyword>
<feature type="domain" description="Cytochrome c" evidence="11">
    <location>
        <begin position="37"/>
        <end position="205"/>
    </location>
</feature>
<dbReference type="AlphaFoldDB" id="A0A7Z0VKN0"/>
<evidence type="ECO:0000313" key="13">
    <source>
        <dbReference type="Proteomes" id="UP000094769"/>
    </source>
</evidence>
<feature type="binding site" description="covalent" evidence="8">
    <location>
        <position position="54"/>
    </location>
    <ligand>
        <name>heme c</name>
        <dbReference type="ChEBI" id="CHEBI:61717"/>
    </ligand>
</feature>
<dbReference type="GO" id="GO:0009055">
    <property type="term" value="F:electron transfer activity"/>
    <property type="evidence" value="ECO:0007669"/>
    <property type="project" value="InterPro"/>
</dbReference>
<keyword evidence="10" id="KW-0732">Signal</keyword>
<dbReference type="OrthoDB" id="9798864at2"/>
<keyword evidence="3 9" id="KW-0812">Transmembrane</keyword>
<dbReference type="PROSITE" id="PS51007">
    <property type="entry name" value="CYTC"/>
    <property type="match status" value="1"/>
</dbReference>
<comment type="caution">
    <text evidence="12">The sequence shown here is derived from an EMBL/GenBank/DDBJ whole genome shotgun (WGS) entry which is preliminary data.</text>
</comment>